<evidence type="ECO:0000256" key="4">
    <source>
        <dbReference type="PROSITE-ProRule" id="PRU00335"/>
    </source>
</evidence>
<evidence type="ECO:0000256" key="1">
    <source>
        <dbReference type="ARBA" id="ARBA00023015"/>
    </source>
</evidence>
<comment type="caution">
    <text evidence="6">The sequence shown here is derived from an EMBL/GenBank/DDBJ whole genome shotgun (WGS) entry which is preliminary data.</text>
</comment>
<dbReference type="PROSITE" id="PS50977">
    <property type="entry name" value="HTH_TETR_2"/>
    <property type="match status" value="1"/>
</dbReference>
<dbReference type="Gene3D" id="1.10.357.10">
    <property type="entry name" value="Tetracycline Repressor, domain 2"/>
    <property type="match status" value="1"/>
</dbReference>
<dbReference type="Pfam" id="PF00440">
    <property type="entry name" value="TetR_N"/>
    <property type="match status" value="1"/>
</dbReference>
<keyword evidence="1" id="KW-0805">Transcription regulation</keyword>
<dbReference type="PANTHER" id="PTHR30055:SF234">
    <property type="entry name" value="HTH-TYPE TRANSCRIPTIONAL REGULATOR BETI"/>
    <property type="match status" value="1"/>
</dbReference>
<reference evidence="6 7" key="1">
    <citation type="submission" date="2021-09" db="EMBL/GenBank/DDBJ databases">
        <title>Whole genome sequence of Nocardioides sp. GBK3QG-3.</title>
        <authorList>
            <person name="Tuo L."/>
        </authorList>
    </citation>
    <scope>NUCLEOTIDE SEQUENCE [LARGE SCALE GENOMIC DNA]</scope>
    <source>
        <strain evidence="6 7">GBK3QG-3</strain>
    </source>
</reference>
<organism evidence="6 7">
    <name type="scientific">Nocardioides mangrovi</name>
    <dbReference type="NCBI Taxonomy" id="2874580"/>
    <lineage>
        <taxon>Bacteria</taxon>
        <taxon>Bacillati</taxon>
        <taxon>Actinomycetota</taxon>
        <taxon>Actinomycetes</taxon>
        <taxon>Propionibacteriales</taxon>
        <taxon>Nocardioidaceae</taxon>
        <taxon>Nocardioides</taxon>
    </lineage>
</organism>
<sequence>MTKRSYDAAGRRAAAQGRRDRVADIAAAMFAERGWGGTTVAAVADRAGVSVELVAKAFGGKPGLFMAAFRRASFEGGVDLPTAFADLRLDLEPDLELRLDRLVSFACTALQPMAPLVPVMTAGAEQDDELRRLVDAAKEGHAATSREVVRLLASGPVGADAVDEVYVLTLAETYLAFVQQRGWTVERYAAWLRRSLRTALRPG</sequence>
<evidence type="ECO:0000313" key="6">
    <source>
        <dbReference type="EMBL" id="MBZ5737548.1"/>
    </source>
</evidence>
<protein>
    <submittedName>
        <fullName evidence="6">TetR/AcrR family transcriptional regulator helix-turn-helix transcriptional regulator</fullName>
    </submittedName>
</protein>
<feature type="DNA-binding region" description="H-T-H motif" evidence="4">
    <location>
        <begin position="39"/>
        <end position="58"/>
    </location>
</feature>
<feature type="domain" description="HTH tetR-type" evidence="5">
    <location>
        <begin position="16"/>
        <end position="76"/>
    </location>
</feature>
<dbReference type="InterPro" id="IPR009057">
    <property type="entry name" value="Homeodomain-like_sf"/>
</dbReference>
<keyword evidence="3" id="KW-0804">Transcription</keyword>
<accession>A0ABS7UA25</accession>
<gene>
    <name evidence="6" type="ORF">K8U61_05185</name>
</gene>
<evidence type="ECO:0000256" key="2">
    <source>
        <dbReference type="ARBA" id="ARBA00023125"/>
    </source>
</evidence>
<dbReference type="RefSeq" id="WP_224121897.1">
    <property type="nucleotide sequence ID" value="NZ_JAIQZJ010000001.1"/>
</dbReference>
<evidence type="ECO:0000256" key="3">
    <source>
        <dbReference type="ARBA" id="ARBA00023163"/>
    </source>
</evidence>
<dbReference type="PANTHER" id="PTHR30055">
    <property type="entry name" value="HTH-TYPE TRANSCRIPTIONAL REGULATOR RUTR"/>
    <property type="match status" value="1"/>
</dbReference>
<dbReference type="EMBL" id="JAIQZJ010000001">
    <property type="protein sequence ID" value="MBZ5737548.1"/>
    <property type="molecule type" value="Genomic_DNA"/>
</dbReference>
<name>A0ABS7UA25_9ACTN</name>
<dbReference type="InterPro" id="IPR050109">
    <property type="entry name" value="HTH-type_TetR-like_transc_reg"/>
</dbReference>
<evidence type="ECO:0000259" key="5">
    <source>
        <dbReference type="PROSITE" id="PS50977"/>
    </source>
</evidence>
<keyword evidence="2 4" id="KW-0238">DNA-binding</keyword>
<keyword evidence="7" id="KW-1185">Reference proteome</keyword>
<evidence type="ECO:0000313" key="7">
    <source>
        <dbReference type="Proteomes" id="UP000780875"/>
    </source>
</evidence>
<proteinExistence type="predicted"/>
<dbReference type="Proteomes" id="UP000780875">
    <property type="component" value="Unassembled WGS sequence"/>
</dbReference>
<dbReference type="SUPFAM" id="SSF46689">
    <property type="entry name" value="Homeodomain-like"/>
    <property type="match status" value="1"/>
</dbReference>
<dbReference type="InterPro" id="IPR001647">
    <property type="entry name" value="HTH_TetR"/>
</dbReference>